<dbReference type="PROSITE" id="PS51257">
    <property type="entry name" value="PROKAR_LIPOPROTEIN"/>
    <property type="match status" value="1"/>
</dbReference>
<dbReference type="AlphaFoldDB" id="A0A5E7BCY4"/>
<evidence type="ECO:0000313" key="2">
    <source>
        <dbReference type="Proteomes" id="UP000326557"/>
    </source>
</evidence>
<dbReference type="OrthoDB" id="7030957at2"/>
<dbReference type="Proteomes" id="UP000326557">
    <property type="component" value="Unassembled WGS sequence"/>
</dbReference>
<organism evidence="1 2">
    <name type="scientific">Pseudomonas fluorescens</name>
    <dbReference type="NCBI Taxonomy" id="294"/>
    <lineage>
        <taxon>Bacteria</taxon>
        <taxon>Pseudomonadati</taxon>
        <taxon>Pseudomonadota</taxon>
        <taxon>Gammaproteobacteria</taxon>
        <taxon>Pseudomonadales</taxon>
        <taxon>Pseudomonadaceae</taxon>
        <taxon>Pseudomonas</taxon>
    </lineage>
</organism>
<gene>
    <name evidence="1" type="ORF">PS704_01584</name>
</gene>
<dbReference type="EMBL" id="CABVHP010000003">
    <property type="protein sequence ID" value="VVN87127.1"/>
    <property type="molecule type" value="Genomic_DNA"/>
</dbReference>
<name>A0A5E7BCY4_PSEFL</name>
<proteinExistence type="predicted"/>
<dbReference type="RefSeq" id="WP_150637574.1">
    <property type="nucleotide sequence ID" value="NZ_CABVHP010000003.1"/>
</dbReference>
<reference evidence="1 2" key="1">
    <citation type="submission" date="2019-09" db="EMBL/GenBank/DDBJ databases">
        <authorList>
            <person name="Chandra G."/>
            <person name="Truman W A."/>
        </authorList>
    </citation>
    <scope>NUCLEOTIDE SEQUENCE [LARGE SCALE GENOMIC DNA]</scope>
    <source>
        <strain evidence="1">PS704</strain>
    </source>
</reference>
<accession>A0A5E7BCY4</accession>
<sequence>MKKIAFSASATLVLTACSLTGGDIDQKWIGAINEYSINPMYPPKEDYYIGNIYLHVYNEACEGKNRYETKGCDFISIKIGQLPAEAVLALLKNNYGKTWSFRAATDECQITLAPITTGTPPKPSDTAKLEAPPSYIAKPGRSCFASDVITNPTEHMNLRRVGFPDFYKRKSTGGSLAASLPMDSLPNFGFGVNNIESYSVSIPTAQYYSVSAIELIAYLKRNKETILINNVQKLKGLNSEYTNDAIHTLCRGCKANITIPYEIYYSSVFDIEYDGSFNADMGFSRARNTDNSGSAYKTNLDNNAIKIDDLLSSPTQGNFGVAAKITHTSESRIGLRRTYDVPLAVGYRGISLKVEEFDRWLDGDIAVEPDPATPLSLKTVLSVPRDGFLDKEKRR</sequence>
<evidence type="ECO:0000313" key="1">
    <source>
        <dbReference type="EMBL" id="VVN87127.1"/>
    </source>
</evidence>
<protein>
    <recommendedName>
        <fullName evidence="3">Lipoprotein</fullName>
    </recommendedName>
</protein>
<evidence type="ECO:0008006" key="3">
    <source>
        <dbReference type="Google" id="ProtNLM"/>
    </source>
</evidence>